<dbReference type="Proteomes" id="UP000663879">
    <property type="component" value="Unassembled WGS sequence"/>
</dbReference>
<proteinExistence type="predicted"/>
<organism evidence="1 2">
    <name type="scientific">Brachionus calyciflorus</name>
    <dbReference type="NCBI Taxonomy" id="104777"/>
    <lineage>
        <taxon>Eukaryota</taxon>
        <taxon>Metazoa</taxon>
        <taxon>Spiralia</taxon>
        <taxon>Gnathifera</taxon>
        <taxon>Rotifera</taxon>
        <taxon>Eurotatoria</taxon>
        <taxon>Monogononta</taxon>
        <taxon>Pseudotrocha</taxon>
        <taxon>Ploima</taxon>
        <taxon>Brachionidae</taxon>
        <taxon>Brachionus</taxon>
    </lineage>
</organism>
<accession>A0A814R459</accession>
<gene>
    <name evidence="1" type="ORF">OXX778_LOCUS22370</name>
</gene>
<dbReference type="EMBL" id="CAJNOC010009410">
    <property type="protein sequence ID" value="CAF1128592.1"/>
    <property type="molecule type" value="Genomic_DNA"/>
</dbReference>
<keyword evidence="2" id="KW-1185">Reference proteome</keyword>
<dbReference type="OrthoDB" id="3626597at2759"/>
<comment type="caution">
    <text evidence="1">The sequence shown here is derived from an EMBL/GenBank/DDBJ whole genome shotgun (WGS) entry which is preliminary data.</text>
</comment>
<reference evidence="1" key="1">
    <citation type="submission" date="2021-02" db="EMBL/GenBank/DDBJ databases">
        <authorList>
            <person name="Nowell W R."/>
        </authorList>
    </citation>
    <scope>NUCLEOTIDE SEQUENCE</scope>
    <source>
        <strain evidence="1">Ploen Becks lab</strain>
    </source>
</reference>
<feature type="non-terminal residue" evidence="1">
    <location>
        <position position="1"/>
    </location>
</feature>
<name>A0A814R459_9BILA</name>
<protein>
    <submittedName>
        <fullName evidence="1">Uncharacterized protein</fullName>
    </submittedName>
</protein>
<evidence type="ECO:0000313" key="1">
    <source>
        <dbReference type="EMBL" id="CAF1128592.1"/>
    </source>
</evidence>
<dbReference type="AlphaFoldDB" id="A0A814R459"/>
<sequence>ELRPGQTGPDSNYGFTLPEDRAPLAGEETFAGIAAFLNSIKV</sequence>
<evidence type="ECO:0000313" key="2">
    <source>
        <dbReference type="Proteomes" id="UP000663879"/>
    </source>
</evidence>